<dbReference type="InterPro" id="IPR044642">
    <property type="entry name" value="PTHR15588"/>
</dbReference>
<evidence type="ECO:0000256" key="4">
    <source>
        <dbReference type="ARBA" id="ARBA00022884"/>
    </source>
</evidence>
<comment type="similarity">
    <text evidence="1 6">Belongs to the snRNP Sm proteins family.</text>
</comment>
<evidence type="ECO:0000256" key="1">
    <source>
        <dbReference type="ARBA" id="ARBA00006850"/>
    </source>
</evidence>
<sequence length="226" mass="25370">MENLSIADAPPQGRGAPQPLPQLPPQMFTTAAQLLDLTDKKLMVALRDGRKLIGVLRSWDQFANLVLQSTVERIFAPSPESAGSDRPTGLYADINHGIFLVRGENVLLLGEIDLDRDDDPPPGFELGELDVVKKLAEEKKAVDKAREKARVKKLAKQGFEGRILARSCSRGRLDIGIYLNYKAWKQVQVAGRFEVLWLMVVWAEYCEMPIYHQGDAGLRMGWLFRN</sequence>
<keyword evidence="2 6" id="KW-0963">Cytoplasm</keyword>
<evidence type="ECO:0000313" key="9">
    <source>
        <dbReference type="EMBL" id="KAG7431562.1"/>
    </source>
</evidence>
<dbReference type="InterPro" id="IPR001163">
    <property type="entry name" value="Sm_dom_euk/arc"/>
</dbReference>
<dbReference type="Proteomes" id="UP000693942">
    <property type="component" value="Unassembled WGS sequence"/>
</dbReference>
<comment type="caution">
    <text evidence="9">The sequence shown here is derived from an EMBL/GenBank/DDBJ whole genome shotgun (WGS) entry which is preliminary data.</text>
</comment>
<dbReference type="GO" id="GO:1990904">
    <property type="term" value="C:ribonucleoprotein complex"/>
    <property type="evidence" value="ECO:0007669"/>
    <property type="project" value="UniProtKB-KW"/>
</dbReference>
<dbReference type="CDD" id="cd01728">
    <property type="entry name" value="LSm1"/>
    <property type="match status" value="1"/>
</dbReference>
<feature type="region of interest" description="Disordered" evidence="7">
    <location>
        <begin position="1"/>
        <end position="23"/>
    </location>
</feature>
<feature type="domain" description="Sm" evidence="8">
    <location>
        <begin position="29"/>
        <end position="115"/>
    </location>
</feature>
<evidence type="ECO:0000256" key="3">
    <source>
        <dbReference type="ARBA" id="ARBA00022664"/>
    </source>
</evidence>
<evidence type="ECO:0000256" key="2">
    <source>
        <dbReference type="ARBA" id="ARBA00022490"/>
    </source>
</evidence>
<proteinExistence type="inferred from homology"/>
<organism evidence="9 10">
    <name type="scientific">Fusarium oxysporum f. sp. raphani</name>
    <dbReference type="NCBI Taxonomy" id="96318"/>
    <lineage>
        <taxon>Eukaryota</taxon>
        <taxon>Fungi</taxon>
        <taxon>Dikarya</taxon>
        <taxon>Ascomycota</taxon>
        <taxon>Pezizomycotina</taxon>
        <taxon>Sordariomycetes</taxon>
        <taxon>Hypocreomycetidae</taxon>
        <taxon>Hypocreales</taxon>
        <taxon>Nectriaceae</taxon>
        <taxon>Fusarium</taxon>
        <taxon>Fusarium oxysporum species complex</taxon>
    </lineage>
</organism>
<keyword evidence="5 6" id="KW-0687">Ribonucleoprotein</keyword>
<protein>
    <recommendedName>
        <fullName evidence="6">U6 snRNA-associated Sm-like protein LSm1</fullName>
    </recommendedName>
</protein>
<dbReference type="EMBL" id="JAELUR010000005">
    <property type="protein sequence ID" value="KAG7431562.1"/>
    <property type="molecule type" value="Genomic_DNA"/>
</dbReference>
<comment type="function">
    <text evidence="6">Component of the cytoplasmic LSM1-LSM7 complex which is involved in mRNA degradation.</text>
</comment>
<accession>A0A8J5QBZ2</accession>
<dbReference type="PANTHER" id="PTHR15588">
    <property type="entry name" value="LSM1"/>
    <property type="match status" value="1"/>
</dbReference>
<keyword evidence="4 6" id="KW-0694">RNA-binding</keyword>
<gene>
    <name evidence="9" type="primary">lsm1</name>
    <name evidence="6" type="synonym">LSM1</name>
    <name evidence="9" type="ORF">Forpi1262_v007995</name>
</gene>
<dbReference type="SMART" id="SM00651">
    <property type="entry name" value="Sm"/>
    <property type="match status" value="1"/>
</dbReference>
<dbReference type="InterPro" id="IPR034104">
    <property type="entry name" value="Lsm1"/>
</dbReference>
<dbReference type="GO" id="GO:0000290">
    <property type="term" value="P:deadenylation-dependent decapping of nuclear-transcribed mRNA"/>
    <property type="evidence" value="ECO:0007669"/>
    <property type="project" value="TreeGrafter"/>
</dbReference>
<dbReference type="AlphaFoldDB" id="A0A8J5QBZ2"/>
<evidence type="ECO:0000256" key="5">
    <source>
        <dbReference type="ARBA" id="ARBA00023274"/>
    </source>
</evidence>
<dbReference type="PANTHER" id="PTHR15588:SF8">
    <property type="entry name" value="U6 SNRNA-ASSOCIATED SM-LIKE PROTEIN LSM1"/>
    <property type="match status" value="1"/>
</dbReference>
<keyword evidence="3 6" id="KW-0507">mRNA processing</keyword>
<evidence type="ECO:0000313" key="10">
    <source>
        <dbReference type="Proteomes" id="UP000693942"/>
    </source>
</evidence>
<evidence type="ECO:0000259" key="8">
    <source>
        <dbReference type="PROSITE" id="PS52002"/>
    </source>
</evidence>
<dbReference type="InterPro" id="IPR047575">
    <property type="entry name" value="Sm"/>
</dbReference>
<dbReference type="Pfam" id="PF01423">
    <property type="entry name" value="LSM"/>
    <property type="match status" value="1"/>
</dbReference>
<dbReference type="PROSITE" id="PS52002">
    <property type="entry name" value="SM"/>
    <property type="match status" value="1"/>
</dbReference>
<comment type="subunit">
    <text evidence="6">Component of the heptameric LSM1-LSM7 complex that forms a seven-membered ring structure with a donut shape.</text>
</comment>
<dbReference type="GO" id="GO:1990726">
    <property type="term" value="C:Lsm1-7-Pat1 complex"/>
    <property type="evidence" value="ECO:0007669"/>
    <property type="project" value="TreeGrafter"/>
</dbReference>
<comment type="subcellular location">
    <subcellularLocation>
        <location evidence="6">Cytoplasm</location>
    </subcellularLocation>
    <subcellularLocation>
        <location evidence="6">Cytoplasm</location>
        <location evidence="6">P-body</location>
    </subcellularLocation>
</comment>
<reference evidence="9" key="1">
    <citation type="submission" date="2021-04" db="EMBL/GenBank/DDBJ databases">
        <title>First draft genome resource for Brassicaceae pathogens Fusarium oxysporum f. sp. raphani and Fusarium oxysporum f. sp. rapae.</title>
        <authorList>
            <person name="Asai S."/>
        </authorList>
    </citation>
    <scope>NUCLEOTIDE SEQUENCE</scope>
    <source>
        <strain evidence="9">Tf1262</strain>
    </source>
</reference>
<dbReference type="GO" id="GO:0003729">
    <property type="term" value="F:mRNA binding"/>
    <property type="evidence" value="ECO:0007669"/>
    <property type="project" value="TreeGrafter"/>
</dbReference>
<dbReference type="GO" id="GO:0000932">
    <property type="term" value="C:P-body"/>
    <property type="evidence" value="ECO:0007669"/>
    <property type="project" value="UniProtKB-SubCell"/>
</dbReference>
<evidence type="ECO:0000256" key="6">
    <source>
        <dbReference type="RuleBase" id="RU365047"/>
    </source>
</evidence>
<evidence type="ECO:0000256" key="7">
    <source>
        <dbReference type="SAM" id="MobiDB-lite"/>
    </source>
</evidence>
<name>A0A8J5QBZ2_FUSOX</name>
<dbReference type="GO" id="GO:0006397">
    <property type="term" value="P:mRNA processing"/>
    <property type="evidence" value="ECO:0007669"/>
    <property type="project" value="UniProtKB-UniRule"/>
</dbReference>